<dbReference type="InterPro" id="IPR036388">
    <property type="entry name" value="WH-like_DNA-bd_sf"/>
</dbReference>
<dbReference type="PANTHER" id="PTHR30419">
    <property type="entry name" value="HTH-TYPE TRANSCRIPTIONAL REGULATOR YBHD"/>
    <property type="match status" value="1"/>
</dbReference>
<dbReference type="EMBL" id="VSSQ01000121">
    <property type="protein sequence ID" value="MPL78957.1"/>
    <property type="molecule type" value="Genomic_DNA"/>
</dbReference>
<dbReference type="Gene3D" id="3.40.190.290">
    <property type="match status" value="1"/>
</dbReference>
<dbReference type="InterPro" id="IPR000847">
    <property type="entry name" value="LysR_HTH_N"/>
</dbReference>
<evidence type="ECO:0000256" key="3">
    <source>
        <dbReference type="ARBA" id="ARBA00023125"/>
    </source>
</evidence>
<keyword evidence="4" id="KW-0804">Transcription</keyword>
<dbReference type="InterPro" id="IPR036390">
    <property type="entry name" value="WH_DNA-bd_sf"/>
</dbReference>
<dbReference type="SUPFAM" id="SSF46785">
    <property type="entry name" value="Winged helix' DNA-binding domain"/>
    <property type="match status" value="1"/>
</dbReference>
<protein>
    <submittedName>
        <fullName evidence="6">HTH-type transcriptional regulator GltC</fullName>
    </submittedName>
</protein>
<organism evidence="6">
    <name type="scientific">bioreactor metagenome</name>
    <dbReference type="NCBI Taxonomy" id="1076179"/>
    <lineage>
        <taxon>unclassified sequences</taxon>
        <taxon>metagenomes</taxon>
        <taxon>ecological metagenomes</taxon>
    </lineage>
</organism>
<dbReference type="InterPro" id="IPR050950">
    <property type="entry name" value="HTH-type_LysR_regulators"/>
</dbReference>
<dbReference type="Pfam" id="PF03466">
    <property type="entry name" value="LysR_substrate"/>
    <property type="match status" value="1"/>
</dbReference>
<comment type="caution">
    <text evidence="6">The sequence shown here is derived from an EMBL/GenBank/DDBJ whole genome shotgun (WGS) entry which is preliminary data.</text>
</comment>
<proteinExistence type="inferred from homology"/>
<dbReference type="Gene3D" id="1.10.10.10">
    <property type="entry name" value="Winged helix-like DNA-binding domain superfamily/Winged helix DNA-binding domain"/>
    <property type="match status" value="1"/>
</dbReference>
<name>A0A644UIX6_9ZZZZ</name>
<keyword evidence="3" id="KW-0238">DNA-binding</keyword>
<evidence type="ECO:0000256" key="2">
    <source>
        <dbReference type="ARBA" id="ARBA00023015"/>
    </source>
</evidence>
<dbReference type="FunFam" id="1.10.10.10:FF:000001">
    <property type="entry name" value="LysR family transcriptional regulator"/>
    <property type="match status" value="1"/>
</dbReference>
<dbReference type="GO" id="GO:0003677">
    <property type="term" value="F:DNA binding"/>
    <property type="evidence" value="ECO:0007669"/>
    <property type="project" value="UniProtKB-KW"/>
</dbReference>
<reference evidence="6" key="1">
    <citation type="submission" date="2019-08" db="EMBL/GenBank/DDBJ databases">
        <authorList>
            <person name="Kucharzyk K."/>
            <person name="Murdoch R.W."/>
            <person name="Higgins S."/>
            <person name="Loffler F."/>
        </authorList>
    </citation>
    <scope>NUCLEOTIDE SEQUENCE</scope>
</reference>
<evidence type="ECO:0000259" key="5">
    <source>
        <dbReference type="PROSITE" id="PS50931"/>
    </source>
</evidence>
<dbReference type="AlphaFoldDB" id="A0A644UIX6"/>
<dbReference type="PROSITE" id="PS50931">
    <property type="entry name" value="HTH_LYSR"/>
    <property type="match status" value="1"/>
</dbReference>
<dbReference type="GO" id="GO:0005829">
    <property type="term" value="C:cytosol"/>
    <property type="evidence" value="ECO:0007669"/>
    <property type="project" value="TreeGrafter"/>
</dbReference>
<sequence>MKGDYFMKLTQLEYFQTLAKILHYTKAAQVLHISQPSLSYAIASLEKELGVELFAKNGRNITLSPYGETFLEYINQALDILDQGVKAINSIQVATTGEVSIGYIYSLSTSIVPKIVENFKKNEDNAGIKFTYTQNLQKGLLEDLKTGKIDLALCADIDSSVVSVPIIEQELFLVVANGHPLANKKAVTFKSIANLPFILLHEDSALRKKLNLEFKKINVIPNIVAEAQECSATLQYVAHNSGVTIVPQVPGLDYLPVTKIKIKTPGFSRKIYLSWVNTHHPMPPVRKVRNYILEIFMKKETIPPM</sequence>
<dbReference type="PRINTS" id="PR00039">
    <property type="entry name" value="HTHLYSR"/>
</dbReference>
<comment type="similarity">
    <text evidence="1">Belongs to the LysR transcriptional regulatory family.</text>
</comment>
<dbReference type="GO" id="GO:0003700">
    <property type="term" value="F:DNA-binding transcription factor activity"/>
    <property type="evidence" value="ECO:0007669"/>
    <property type="project" value="InterPro"/>
</dbReference>
<dbReference type="Pfam" id="PF00126">
    <property type="entry name" value="HTH_1"/>
    <property type="match status" value="1"/>
</dbReference>
<evidence type="ECO:0000256" key="4">
    <source>
        <dbReference type="ARBA" id="ARBA00023163"/>
    </source>
</evidence>
<evidence type="ECO:0000313" key="6">
    <source>
        <dbReference type="EMBL" id="MPL78957.1"/>
    </source>
</evidence>
<dbReference type="SUPFAM" id="SSF53850">
    <property type="entry name" value="Periplasmic binding protein-like II"/>
    <property type="match status" value="1"/>
</dbReference>
<accession>A0A644UIX6</accession>
<dbReference type="InterPro" id="IPR005119">
    <property type="entry name" value="LysR_subst-bd"/>
</dbReference>
<feature type="domain" description="HTH lysR-type" evidence="5">
    <location>
        <begin position="7"/>
        <end position="64"/>
    </location>
</feature>
<dbReference type="PANTHER" id="PTHR30419:SF28">
    <property type="entry name" value="HTH-TYPE TRANSCRIPTIONAL REGULATOR BSDA"/>
    <property type="match status" value="1"/>
</dbReference>
<evidence type="ECO:0000256" key="1">
    <source>
        <dbReference type="ARBA" id="ARBA00009437"/>
    </source>
</evidence>
<gene>
    <name evidence="6" type="primary">gltC_9</name>
    <name evidence="6" type="ORF">SDC9_24830</name>
</gene>
<keyword evidence="2" id="KW-0805">Transcription regulation</keyword>